<evidence type="ECO:0000313" key="9">
    <source>
        <dbReference type="EMBL" id="QTA89879.1"/>
    </source>
</evidence>
<comment type="catalytic activity">
    <reaction evidence="2">
        <text>a fatty acyl-CoA + H2O = a fatty acid + CoA + H(+)</text>
        <dbReference type="Rhea" id="RHEA:16781"/>
        <dbReference type="ChEBI" id="CHEBI:15377"/>
        <dbReference type="ChEBI" id="CHEBI:15378"/>
        <dbReference type="ChEBI" id="CHEBI:28868"/>
        <dbReference type="ChEBI" id="CHEBI:57287"/>
        <dbReference type="ChEBI" id="CHEBI:77636"/>
        <dbReference type="EC" id="3.1.2.20"/>
    </reaction>
</comment>
<accession>A0A975GQG9</accession>
<keyword evidence="1" id="KW-0378">Hydrolase</keyword>
<sequence>MSDKKADFSNLLNVLREVYEDKLPFNKHLGIQVVSLEADGVCVRINMKEDFIGNFAKGILHGGVISAVIDLTGGMMASMGILKKMEGRSSDEIIARLTRVGTIDLRVDYLRGGRGKYFLTNASILRTGNKVAVTRTEFRNDKDLLIAAGTGTYMVG</sequence>
<evidence type="ECO:0000256" key="4">
    <source>
        <dbReference type="ARBA" id="ARBA00038381"/>
    </source>
</evidence>
<evidence type="ECO:0000313" key="10">
    <source>
        <dbReference type="Proteomes" id="UP000663722"/>
    </source>
</evidence>
<dbReference type="InterPro" id="IPR029069">
    <property type="entry name" value="HotDog_dom_sf"/>
</dbReference>
<dbReference type="EC" id="3.1.2.20" evidence="5"/>
<dbReference type="NCBIfam" id="TIGR00369">
    <property type="entry name" value="unchar_dom_1"/>
    <property type="match status" value="1"/>
</dbReference>
<evidence type="ECO:0000256" key="3">
    <source>
        <dbReference type="ARBA" id="ARBA00036002"/>
    </source>
</evidence>
<reference evidence="9" key="1">
    <citation type="journal article" date="2021" name="Microb. Physiol.">
        <title>Proteogenomic Insights into the Physiology of Marine, Sulfate-Reducing, Filamentous Desulfonema limicola and Desulfonema magnum.</title>
        <authorList>
            <person name="Schnaars V."/>
            <person name="Wohlbrand L."/>
            <person name="Scheve S."/>
            <person name="Hinrichs C."/>
            <person name="Reinhardt R."/>
            <person name="Rabus R."/>
        </authorList>
    </citation>
    <scope>NUCLEOTIDE SEQUENCE</scope>
    <source>
        <strain evidence="9">4be13</strain>
    </source>
</reference>
<dbReference type="Gene3D" id="3.10.129.10">
    <property type="entry name" value="Hotdog Thioesterase"/>
    <property type="match status" value="1"/>
</dbReference>
<keyword evidence="10" id="KW-1185">Reference proteome</keyword>
<proteinExistence type="inferred from homology"/>
<dbReference type="PANTHER" id="PTHR43240">
    <property type="entry name" value="1,4-DIHYDROXY-2-NAPHTHOYL-COA THIOESTERASE 1"/>
    <property type="match status" value="1"/>
</dbReference>
<gene>
    <name evidence="9" type="ORF">dnm_059360</name>
</gene>
<dbReference type="EMBL" id="CP061800">
    <property type="protein sequence ID" value="QTA89879.1"/>
    <property type="molecule type" value="Genomic_DNA"/>
</dbReference>
<dbReference type="KEGG" id="dmm:dnm_059360"/>
<dbReference type="GO" id="GO:0047617">
    <property type="term" value="F:fatty acyl-CoA hydrolase activity"/>
    <property type="evidence" value="ECO:0007669"/>
    <property type="project" value="UniProtKB-EC"/>
</dbReference>
<dbReference type="PANTHER" id="PTHR43240:SF20">
    <property type="entry name" value="MEDIUM_LONG-CHAIN ACYL-COA THIOESTERASE YIGI"/>
    <property type="match status" value="1"/>
</dbReference>
<organism evidence="9 10">
    <name type="scientific">Desulfonema magnum</name>
    <dbReference type="NCBI Taxonomy" id="45655"/>
    <lineage>
        <taxon>Bacteria</taxon>
        <taxon>Pseudomonadati</taxon>
        <taxon>Thermodesulfobacteriota</taxon>
        <taxon>Desulfobacteria</taxon>
        <taxon>Desulfobacterales</taxon>
        <taxon>Desulfococcaceae</taxon>
        <taxon>Desulfonema</taxon>
    </lineage>
</organism>
<dbReference type="Proteomes" id="UP000663722">
    <property type="component" value="Chromosome"/>
</dbReference>
<dbReference type="NCBIfam" id="NF008675">
    <property type="entry name" value="PRK11688.1"/>
    <property type="match status" value="1"/>
</dbReference>
<dbReference type="Pfam" id="PF03061">
    <property type="entry name" value="4HBT"/>
    <property type="match status" value="1"/>
</dbReference>
<name>A0A975GQG9_9BACT</name>
<evidence type="ECO:0000256" key="7">
    <source>
        <dbReference type="ARBA" id="ARBA00048062"/>
    </source>
</evidence>
<dbReference type="CDD" id="cd03443">
    <property type="entry name" value="PaaI_thioesterase"/>
    <property type="match status" value="1"/>
</dbReference>
<evidence type="ECO:0000256" key="2">
    <source>
        <dbReference type="ARBA" id="ARBA00035880"/>
    </source>
</evidence>
<dbReference type="SUPFAM" id="SSF54637">
    <property type="entry name" value="Thioesterase/thiol ester dehydrase-isomerase"/>
    <property type="match status" value="1"/>
</dbReference>
<dbReference type="RefSeq" id="WP_207678324.1">
    <property type="nucleotide sequence ID" value="NZ_CP061800.1"/>
</dbReference>
<dbReference type="InterPro" id="IPR003736">
    <property type="entry name" value="PAAI_dom"/>
</dbReference>
<comment type="similarity">
    <text evidence="4">Belongs to the YigI thioesterase family.</text>
</comment>
<protein>
    <recommendedName>
        <fullName evidence="6">Medium/long-chain acyl-CoA thioesterase YigI</fullName>
        <ecNumber evidence="5">3.1.2.20</ecNumber>
    </recommendedName>
</protein>
<comment type="catalytic activity">
    <reaction evidence="3">
        <text>a long-chain fatty acyl-CoA + H2O = a long-chain fatty acid + CoA + H(+)</text>
        <dbReference type="Rhea" id="RHEA:67680"/>
        <dbReference type="ChEBI" id="CHEBI:15377"/>
        <dbReference type="ChEBI" id="CHEBI:15378"/>
        <dbReference type="ChEBI" id="CHEBI:57287"/>
        <dbReference type="ChEBI" id="CHEBI:57560"/>
        <dbReference type="ChEBI" id="CHEBI:83139"/>
    </reaction>
</comment>
<dbReference type="AlphaFoldDB" id="A0A975GQG9"/>
<dbReference type="InterPro" id="IPR006683">
    <property type="entry name" value="Thioestr_dom"/>
</dbReference>
<evidence type="ECO:0000256" key="6">
    <source>
        <dbReference type="ARBA" id="ARBA00040062"/>
    </source>
</evidence>
<evidence type="ECO:0000259" key="8">
    <source>
        <dbReference type="Pfam" id="PF03061"/>
    </source>
</evidence>
<evidence type="ECO:0000256" key="5">
    <source>
        <dbReference type="ARBA" id="ARBA00038894"/>
    </source>
</evidence>
<comment type="catalytic activity">
    <reaction evidence="7">
        <text>a medium-chain fatty acyl-CoA + H2O = a medium-chain fatty acid + CoA + H(+)</text>
        <dbReference type="Rhea" id="RHEA:68184"/>
        <dbReference type="ChEBI" id="CHEBI:15377"/>
        <dbReference type="ChEBI" id="CHEBI:15378"/>
        <dbReference type="ChEBI" id="CHEBI:57287"/>
        <dbReference type="ChEBI" id="CHEBI:59558"/>
        <dbReference type="ChEBI" id="CHEBI:90546"/>
    </reaction>
</comment>
<feature type="domain" description="Thioesterase" evidence="8">
    <location>
        <begin position="58"/>
        <end position="146"/>
    </location>
</feature>
<evidence type="ECO:0000256" key="1">
    <source>
        <dbReference type="ARBA" id="ARBA00022801"/>
    </source>
</evidence>